<protein>
    <submittedName>
        <fullName evidence="2">Heme-binding domain-containing protein</fullName>
    </submittedName>
</protein>
<sequence>MIVFIALQFFRPARTQSPAEPGPDDFALRYAVPEPFRRQLQESCYDCHSNHPRYPWYANVQPIGWWLQSHVNDGNDHLNLSEFGRYSPDKRADKIDSMIDELTFRTMPLKTYSWLHPAARLTKSESDALVDWLQHLRDSMDTD</sequence>
<keyword evidence="3" id="KW-1185">Reference proteome</keyword>
<gene>
    <name evidence="2" type="ORF">K0B96_08750</name>
</gene>
<evidence type="ECO:0000313" key="3">
    <source>
        <dbReference type="Proteomes" id="UP000825051"/>
    </source>
</evidence>
<dbReference type="EMBL" id="CP080507">
    <property type="protein sequence ID" value="QYM80672.1"/>
    <property type="molecule type" value="Genomic_DNA"/>
</dbReference>
<dbReference type="Proteomes" id="UP000825051">
    <property type="component" value="Chromosome"/>
</dbReference>
<dbReference type="KEGG" id="ole:K0B96_08750"/>
<proteinExistence type="predicted"/>
<organism evidence="2 3">
    <name type="scientific">Horticoccus luteus</name>
    <dbReference type="NCBI Taxonomy" id="2862869"/>
    <lineage>
        <taxon>Bacteria</taxon>
        <taxon>Pseudomonadati</taxon>
        <taxon>Verrucomicrobiota</taxon>
        <taxon>Opitutia</taxon>
        <taxon>Opitutales</taxon>
        <taxon>Opitutaceae</taxon>
        <taxon>Horticoccus</taxon>
    </lineage>
</organism>
<evidence type="ECO:0000259" key="1">
    <source>
        <dbReference type="SMART" id="SM01235"/>
    </source>
</evidence>
<dbReference type="RefSeq" id="WP_220166208.1">
    <property type="nucleotide sequence ID" value="NZ_CP080507.1"/>
</dbReference>
<dbReference type="AlphaFoldDB" id="A0A8F9U027"/>
<dbReference type="Pfam" id="PF14376">
    <property type="entry name" value="Haem_bd"/>
    <property type="match status" value="1"/>
</dbReference>
<dbReference type="InterPro" id="IPR025992">
    <property type="entry name" value="Haem-bd"/>
</dbReference>
<reference evidence="2" key="1">
    <citation type="submission" date="2021-08" db="EMBL/GenBank/DDBJ databases">
        <title>Genome of a novel bacterium of the phylum Verrucomicrobia, Oleiharenicola sp. KSB-15.</title>
        <authorList>
            <person name="Chung J.-H."/>
            <person name="Ahn J.-H."/>
            <person name="Yoon Y."/>
            <person name="Kim D.-Y."/>
            <person name="An S.-H."/>
            <person name="Park I."/>
            <person name="Yeon J."/>
        </authorList>
    </citation>
    <scope>NUCLEOTIDE SEQUENCE</scope>
    <source>
        <strain evidence="2">KSB-15</strain>
    </source>
</reference>
<feature type="domain" description="Haem-binding" evidence="1">
    <location>
        <begin position="1"/>
        <end position="137"/>
    </location>
</feature>
<evidence type="ECO:0000313" key="2">
    <source>
        <dbReference type="EMBL" id="QYM80672.1"/>
    </source>
</evidence>
<dbReference type="SMART" id="SM01235">
    <property type="entry name" value="Haem_bd"/>
    <property type="match status" value="1"/>
</dbReference>
<accession>A0A8F9U027</accession>
<name>A0A8F9U027_9BACT</name>